<dbReference type="STRING" id="317577.GCA_000419625_01481"/>
<dbReference type="GO" id="GO:0003700">
    <property type="term" value="F:DNA-binding transcription factor activity"/>
    <property type="evidence" value="ECO:0007669"/>
    <property type="project" value="InterPro"/>
</dbReference>
<dbReference type="InterPro" id="IPR039422">
    <property type="entry name" value="MarR/SlyA-like"/>
</dbReference>
<dbReference type="PANTHER" id="PTHR33164">
    <property type="entry name" value="TRANSCRIPTIONAL REGULATOR, MARR FAMILY"/>
    <property type="match status" value="1"/>
</dbReference>
<protein>
    <recommendedName>
        <fullName evidence="1">HTH marR-type domain-containing protein</fullName>
    </recommendedName>
</protein>
<name>A0A221SYG6_9DEIO</name>
<dbReference type="InterPro" id="IPR036390">
    <property type="entry name" value="WH_DNA-bd_sf"/>
</dbReference>
<proteinExistence type="predicted"/>
<evidence type="ECO:0000259" key="1">
    <source>
        <dbReference type="PROSITE" id="PS50995"/>
    </source>
</evidence>
<dbReference type="GO" id="GO:0006950">
    <property type="term" value="P:response to stress"/>
    <property type="evidence" value="ECO:0007669"/>
    <property type="project" value="TreeGrafter"/>
</dbReference>
<keyword evidence="3" id="KW-1185">Reference proteome</keyword>
<dbReference type="PANTHER" id="PTHR33164:SF43">
    <property type="entry name" value="HTH-TYPE TRANSCRIPTIONAL REPRESSOR YETL"/>
    <property type="match status" value="1"/>
</dbReference>
<dbReference type="InterPro" id="IPR000835">
    <property type="entry name" value="HTH_MarR-typ"/>
</dbReference>
<dbReference type="SUPFAM" id="SSF46785">
    <property type="entry name" value="Winged helix' DNA-binding domain"/>
    <property type="match status" value="1"/>
</dbReference>
<dbReference type="AlphaFoldDB" id="A0A221SYG6"/>
<evidence type="ECO:0000313" key="3">
    <source>
        <dbReference type="Proteomes" id="UP000259030"/>
    </source>
</evidence>
<feature type="domain" description="HTH marR-type" evidence="1">
    <location>
        <begin position="1"/>
        <end position="152"/>
    </location>
</feature>
<dbReference type="EMBL" id="CP021081">
    <property type="protein sequence ID" value="ASN81660.1"/>
    <property type="molecule type" value="Genomic_DNA"/>
</dbReference>
<dbReference type="InterPro" id="IPR036388">
    <property type="entry name" value="WH-like_DNA-bd_sf"/>
</dbReference>
<dbReference type="Proteomes" id="UP000259030">
    <property type="component" value="Chromosome"/>
</dbReference>
<gene>
    <name evidence="2" type="ORF">DFI_12240</name>
</gene>
<sequence>MVHPLKMPHAPIPAPALEAFFLAFWDAWRGVGRTLEAELERELSLDLRAYLTLAVVNDQPPEACQPALLAELLGVPRYEMSRVLAGLEKQGLIVRQESARDARRVEVSLTPEGLEATHAALAVAHRVTQPVLSPLGTPAIEHMTAQLRQVAQLVQVAPPVPVT</sequence>
<accession>A0A221SYG6</accession>
<organism evidence="2 3">
    <name type="scientific">Deinococcus ficus</name>
    <dbReference type="NCBI Taxonomy" id="317577"/>
    <lineage>
        <taxon>Bacteria</taxon>
        <taxon>Thermotogati</taxon>
        <taxon>Deinococcota</taxon>
        <taxon>Deinococci</taxon>
        <taxon>Deinococcales</taxon>
        <taxon>Deinococcaceae</taxon>
        <taxon>Deinococcus</taxon>
    </lineage>
</organism>
<dbReference type="PROSITE" id="PS50995">
    <property type="entry name" value="HTH_MARR_2"/>
    <property type="match status" value="1"/>
</dbReference>
<dbReference type="Gene3D" id="1.10.10.10">
    <property type="entry name" value="Winged helix-like DNA-binding domain superfamily/Winged helix DNA-binding domain"/>
    <property type="match status" value="1"/>
</dbReference>
<dbReference type="PRINTS" id="PR00598">
    <property type="entry name" value="HTHMARR"/>
</dbReference>
<reference evidence="2 3" key="1">
    <citation type="submission" date="2017-05" db="EMBL/GenBank/DDBJ databases">
        <title>The complete genome sequence of Deinococcus ficus isolated from the rhizosphere of the Ficus religiosa L. in Taiwan.</title>
        <authorList>
            <person name="Wu K.-M."/>
            <person name="Liao T.-L."/>
            <person name="Liu Y.-M."/>
            <person name="Young C.-C."/>
            <person name="Tsai S.-F."/>
        </authorList>
    </citation>
    <scope>NUCLEOTIDE SEQUENCE [LARGE SCALE GENOMIC DNA]</scope>
    <source>
        <strain evidence="2 3">CC-FR2-10</strain>
    </source>
</reference>
<dbReference type="KEGG" id="dfc:DFI_12240"/>
<dbReference type="SMART" id="SM00347">
    <property type="entry name" value="HTH_MARR"/>
    <property type="match status" value="1"/>
</dbReference>
<evidence type="ECO:0000313" key="2">
    <source>
        <dbReference type="EMBL" id="ASN81660.1"/>
    </source>
</evidence>
<dbReference type="Pfam" id="PF12802">
    <property type="entry name" value="MarR_2"/>
    <property type="match status" value="1"/>
</dbReference>